<feature type="chain" id="PRO_5008689108" evidence="1">
    <location>
        <begin position="21"/>
        <end position="135"/>
    </location>
</feature>
<keyword evidence="3" id="KW-1185">Reference proteome</keyword>
<evidence type="ECO:0000313" key="2">
    <source>
        <dbReference type="EMBL" id="SCC01466.1"/>
    </source>
</evidence>
<dbReference type="Proteomes" id="UP000198975">
    <property type="component" value="Unassembled WGS sequence"/>
</dbReference>
<reference evidence="3" key="1">
    <citation type="submission" date="2016-08" db="EMBL/GenBank/DDBJ databases">
        <authorList>
            <person name="Varghese N."/>
            <person name="Submissions Spin"/>
        </authorList>
    </citation>
    <scope>NUCLEOTIDE SEQUENCE [LARGE SCALE GENOMIC DNA]</scope>
    <source>
        <strain evidence="3">REICA_082</strain>
    </source>
</reference>
<feature type="signal peptide" evidence="1">
    <location>
        <begin position="1"/>
        <end position="20"/>
    </location>
</feature>
<sequence length="135" mass="14325">MKTKLHALFLLGFLSFGSQAESFVIGAKAHCIYPPLSNVQVQVGTALQFQLAPGTYKMSLPSNNMSCMNGSLANGCNISTIYLQGGLGNARWGTTLGNTPITVNVPTPATFMAFVTDDNCVDNTGYATIQADKIQ</sequence>
<organism evidence="2 3">
    <name type="scientific">Kosakonia oryzendophytica</name>
    <dbReference type="NCBI Taxonomy" id="1005665"/>
    <lineage>
        <taxon>Bacteria</taxon>
        <taxon>Pseudomonadati</taxon>
        <taxon>Pseudomonadota</taxon>
        <taxon>Gammaproteobacteria</taxon>
        <taxon>Enterobacterales</taxon>
        <taxon>Enterobacteriaceae</taxon>
        <taxon>Kosakonia</taxon>
    </lineage>
</organism>
<name>A0A1C4B3M9_9ENTR</name>
<dbReference type="OrthoDB" id="6432976at2"/>
<keyword evidence="1" id="KW-0732">Signal</keyword>
<protein>
    <submittedName>
        <fullName evidence="2">Uncharacterized protein</fullName>
    </submittedName>
</protein>
<evidence type="ECO:0000313" key="3">
    <source>
        <dbReference type="Proteomes" id="UP000198975"/>
    </source>
</evidence>
<dbReference type="RefSeq" id="WP_071889957.1">
    <property type="nucleotide sequence ID" value="NZ_CP115659.1"/>
</dbReference>
<dbReference type="EMBL" id="FMAY01000004">
    <property type="protein sequence ID" value="SCC01466.1"/>
    <property type="molecule type" value="Genomic_DNA"/>
</dbReference>
<gene>
    <name evidence="2" type="ORF">GA0061071_104103</name>
</gene>
<proteinExistence type="predicted"/>
<dbReference type="AlphaFoldDB" id="A0A1C4B3M9"/>
<evidence type="ECO:0000256" key="1">
    <source>
        <dbReference type="SAM" id="SignalP"/>
    </source>
</evidence>
<accession>A0A1C4B3M9</accession>